<dbReference type="Proteomes" id="UP000320176">
    <property type="component" value="Unassembled WGS sequence"/>
</dbReference>
<dbReference type="EMBL" id="SJPN01000012">
    <property type="protein sequence ID" value="TWT92113.1"/>
    <property type="molecule type" value="Genomic_DNA"/>
</dbReference>
<sequence>MRLLGKTAWQRVLSPYNRSIMCRSYIDFGSRASESLRASQWNRPSEQEVAKEFASGGEVDLMLVLENETLANAMRPMDAHGASPDDSSAGTR</sequence>
<name>A0A5C6A0P3_9BACT</name>
<proteinExistence type="predicted"/>
<dbReference type="AlphaFoldDB" id="A0A5C6A0P3"/>
<protein>
    <submittedName>
        <fullName evidence="1">Uncharacterized protein</fullName>
    </submittedName>
</protein>
<keyword evidence="2" id="KW-1185">Reference proteome</keyword>
<reference evidence="1 2" key="1">
    <citation type="submission" date="2019-02" db="EMBL/GenBank/DDBJ databases">
        <title>Deep-cultivation of Planctomycetes and their phenomic and genomic characterization uncovers novel biology.</title>
        <authorList>
            <person name="Wiegand S."/>
            <person name="Jogler M."/>
            <person name="Boedeker C."/>
            <person name="Pinto D."/>
            <person name="Vollmers J."/>
            <person name="Rivas-Marin E."/>
            <person name="Kohn T."/>
            <person name="Peeters S.H."/>
            <person name="Heuer A."/>
            <person name="Rast P."/>
            <person name="Oberbeckmann S."/>
            <person name="Bunk B."/>
            <person name="Jeske O."/>
            <person name="Meyerdierks A."/>
            <person name="Storesund J.E."/>
            <person name="Kallscheuer N."/>
            <person name="Luecker S."/>
            <person name="Lage O.M."/>
            <person name="Pohl T."/>
            <person name="Merkel B.J."/>
            <person name="Hornburger P."/>
            <person name="Mueller R.-W."/>
            <person name="Bruemmer F."/>
            <person name="Labrenz M."/>
            <person name="Spormann A.M."/>
            <person name="Op Den Camp H."/>
            <person name="Overmann J."/>
            <person name="Amann R."/>
            <person name="Jetten M.S.M."/>
            <person name="Mascher T."/>
            <person name="Medema M.H."/>
            <person name="Devos D.P."/>
            <person name="Kaster A.-K."/>
            <person name="Ovreas L."/>
            <person name="Rohde M."/>
            <person name="Galperin M.Y."/>
            <person name="Jogler C."/>
        </authorList>
    </citation>
    <scope>NUCLEOTIDE SEQUENCE [LARGE SCALE GENOMIC DNA]</scope>
    <source>
        <strain evidence="1 2">Pla52n</strain>
    </source>
</reference>
<comment type="caution">
    <text evidence="1">The sequence shown here is derived from an EMBL/GenBank/DDBJ whole genome shotgun (WGS) entry which is preliminary data.</text>
</comment>
<evidence type="ECO:0000313" key="2">
    <source>
        <dbReference type="Proteomes" id="UP000320176"/>
    </source>
</evidence>
<organism evidence="1 2">
    <name type="scientific">Stieleria varia</name>
    <dbReference type="NCBI Taxonomy" id="2528005"/>
    <lineage>
        <taxon>Bacteria</taxon>
        <taxon>Pseudomonadati</taxon>
        <taxon>Planctomycetota</taxon>
        <taxon>Planctomycetia</taxon>
        <taxon>Pirellulales</taxon>
        <taxon>Pirellulaceae</taxon>
        <taxon>Stieleria</taxon>
    </lineage>
</organism>
<accession>A0A5C6A0P3</accession>
<gene>
    <name evidence="1" type="ORF">Pla52n_64100</name>
</gene>
<evidence type="ECO:0000313" key="1">
    <source>
        <dbReference type="EMBL" id="TWT92113.1"/>
    </source>
</evidence>